<evidence type="ECO:0000313" key="3">
    <source>
        <dbReference type="Proteomes" id="UP000006352"/>
    </source>
</evidence>
<dbReference type="Pfam" id="PF08445">
    <property type="entry name" value="FR47"/>
    <property type="match status" value="1"/>
</dbReference>
<dbReference type="GeneID" id="24099102"/>
<evidence type="ECO:0000259" key="1">
    <source>
        <dbReference type="PROSITE" id="PS51186"/>
    </source>
</evidence>
<dbReference type="AlphaFoldDB" id="J4IB79"/>
<gene>
    <name evidence="2" type="ORF">FIBRA_06357</name>
</gene>
<dbReference type="InterPro" id="IPR000182">
    <property type="entry name" value="GNAT_dom"/>
</dbReference>
<organism evidence="2 3">
    <name type="scientific">Fibroporia radiculosa</name>
    <dbReference type="NCBI Taxonomy" id="599839"/>
    <lineage>
        <taxon>Eukaryota</taxon>
        <taxon>Fungi</taxon>
        <taxon>Dikarya</taxon>
        <taxon>Basidiomycota</taxon>
        <taxon>Agaricomycotina</taxon>
        <taxon>Agaricomycetes</taxon>
        <taxon>Polyporales</taxon>
        <taxon>Fibroporiaceae</taxon>
        <taxon>Fibroporia</taxon>
    </lineage>
</organism>
<keyword evidence="3" id="KW-1185">Reference proteome</keyword>
<dbReference type="PROSITE" id="PS51186">
    <property type="entry name" value="GNAT"/>
    <property type="match status" value="1"/>
</dbReference>
<dbReference type="Gene3D" id="3.40.630.30">
    <property type="match status" value="1"/>
</dbReference>
<protein>
    <recommendedName>
        <fullName evidence="1">N-acetyltransferase domain-containing protein</fullName>
    </recommendedName>
</protein>
<dbReference type="InterPro" id="IPR013653">
    <property type="entry name" value="GCN5-like_dom"/>
</dbReference>
<dbReference type="HOGENOM" id="CLU_059210_0_0_1"/>
<accession>J4IB79</accession>
<proteinExistence type="predicted"/>
<dbReference type="InterPro" id="IPR016181">
    <property type="entry name" value="Acyl_CoA_acyltransferase"/>
</dbReference>
<evidence type="ECO:0000313" key="2">
    <source>
        <dbReference type="EMBL" id="CCM04191.1"/>
    </source>
</evidence>
<name>J4IB79_9APHY</name>
<dbReference type="RefSeq" id="XP_012183474.1">
    <property type="nucleotide sequence ID" value="XM_012328084.1"/>
</dbReference>
<reference evidence="2 3" key="1">
    <citation type="journal article" date="2012" name="Appl. Environ. Microbiol.">
        <title>Short-read sequencing for genomic analysis of the brown rot fungus Fibroporia radiculosa.</title>
        <authorList>
            <person name="Tang J.D."/>
            <person name="Perkins A.D."/>
            <person name="Sonstegard T.S."/>
            <person name="Schroeder S.G."/>
            <person name="Burgess S.C."/>
            <person name="Diehl S.V."/>
        </authorList>
    </citation>
    <scope>NUCLEOTIDE SEQUENCE [LARGE SCALE GENOMIC DNA]</scope>
    <source>
        <strain evidence="2 3">TFFH 294</strain>
    </source>
</reference>
<dbReference type="OrthoDB" id="5372118at2759"/>
<dbReference type="SUPFAM" id="SSF55729">
    <property type="entry name" value="Acyl-CoA N-acyltransferases (Nat)"/>
    <property type="match status" value="1"/>
</dbReference>
<dbReference type="GO" id="GO:0016747">
    <property type="term" value="F:acyltransferase activity, transferring groups other than amino-acyl groups"/>
    <property type="evidence" value="ECO:0007669"/>
    <property type="project" value="InterPro"/>
</dbReference>
<dbReference type="EMBL" id="HE797145">
    <property type="protein sequence ID" value="CCM04191.1"/>
    <property type="molecule type" value="Genomic_DNA"/>
</dbReference>
<dbReference type="InParanoid" id="J4IB79"/>
<feature type="domain" description="N-acetyltransferase" evidence="1">
    <location>
        <begin position="183"/>
        <end position="335"/>
    </location>
</feature>
<sequence length="344" mass="38741">MPSLASTHTINVYKSARDLPLEVWEAFHAHPRNSNIIYPHASKAKQQSRSNPNVERDTWIVCTTPGGRGRSSSLDFVLSCTEGPLDSYPIFIFTPIPISHLDPNHYRPRLRGLIHALQECVPPERVFSVFSLNPISRAFADIWTHQTGIGLDDDPIYYEAKLTYCTKATLTHIRPDVLQNTTYRLRLANERDVPEAAKLCHGFAAVSEPFTLNKEQAIQEAAHLIRNKQLWVHDVMVSDFRSEIASIVAVTRTSETVASVTKVFTDPRWRHYGCAERLTRHVTQCLLESKDSVMLYVAHNNPAAAKVYHRVGFVGLAPGLGPVEGVDSWLELGFDRNLVDLGHW</sequence>
<dbReference type="Proteomes" id="UP000006352">
    <property type="component" value="Unassembled WGS sequence"/>
</dbReference>